<dbReference type="PROSITE" id="PS50949">
    <property type="entry name" value="HTH_GNTR"/>
    <property type="match status" value="1"/>
</dbReference>
<dbReference type="SUPFAM" id="SSF48008">
    <property type="entry name" value="GntR ligand-binding domain-like"/>
    <property type="match status" value="1"/>
</dbReference>
<dbReference type="Proteomes" id="UP000247892">
    <property type="component" value="Unassembled WGS sequence"/>
</dbReference>
<dbReference type="EMBL" id="MASU01000013">
    <property type="protein sequence ID" value="PXY24051.1"/>
    <property type="molecule type" value="Genomic_DNA"/>
</dbReference>
<keyword evidence="6" id="KW-1185">Reference proteome</keyword>
<dbReference type="InterPro" id="IPR008920">
    <property type="entry name" value="TF_FadR/GntR_C"/>
</dbReference>
<dbReference type="InterPro" id="IPR000524">
    <property type="entry name" value="Tscrpt_reg_HTH_GntR"/>
</dbReference>
<dbReference type="SUPFAM" id="SSF46785">
    <property type="entry name" value="Winged helix' DNA-binding domain"/>
    <property type="match status" value="1"/>
</dbReference>
<dbReference type="InterPro" id="IPR036388">
    <property type="entry name" value="WH-like_DNA-bd_sf"/>
</dbReference>
<dbReference type="GO" id="GO:0043565">
    <property type="term" value="F:sequence-specific DNA binding"/>
    <property type="evidence" value="ECO:0007669"/>
    <property type="project" value="InterPro"/>
</dbReference>
<evidence type="ECO:0000313" key="5">
    <source>
        <dbReference type="EMBL" id="PXY24051.1"/>
    </source>
</evidence>
<evidence type="ECO:0000313" key="6">
    <source>
        <dbReference type="Proteomes" id="UP000247892"/>
    </source>
</evidence>
<dbReference type="InterPro" id="IPR000485">
    <property type="entry name" value="AsnC-type_HTH_dom"/>
</dbReference>
<sequence>MSRGTPLGEQVYVRLREEVLGGDAGRLSEARLAKRLGVSRTPVREALTRLVADGLVRRDEYGYSLVVPSLATVRELHEVTVAVELRGLERCLEEPSLRHDPAVLTAELERWYALRAGPAPTPAEFVVHDDRFHATLLGSAGNAELVATLVTVQGRARHARLHYGLLDHRVEHAVTEHIEIAELVLAGELRAASTLLRRHLGPAPAVRIP</sequence>
<keyword evidence="3" id="KW-0804">Transcription</keyword>
<dbReference type="SMART" id="SM00345">
    <property type="entry name" value="HTH_GNTR"/>
    <property type="match status" value="1"/>
</dbReference>
<evidence type="ECO:0000259" key="4">
    <source>
        <dbReference type="PROSITE" id="PS50949"/>
    </source>
</evidence>
<name>A0A318LDH1_9PSEU</name>
<dbReference type="OrthoDB" id="8680240at2"/>
<gene>
    <name evidence="5" type="ORF">BA062_27745</name>
</gene>
<dbReference type="RefSeq" id="WP_110341921.1">
    <property type="nucleotide sequence ID" value="NZ_MASU01000013.1"/>
</dbReference>
<protein>
    <recommendedName>
        <fullName evidence="4">HTH gntR-type domain-containing protein</fullName>
    </recommendedName>
</protein>
<proteinExistence type="predicted"/>
<keyword evidence="1" id="KW-0805">Transcription regulation</keyword>
<dbReference type="SMART" id="SM00895">
    <property type="entry name" value="FCD"/>
    <property type="match status" value="1"/>
</dbReference>
<dbReference type="Gene3D" id="1.20.120.530">
    <property type="entry name" value="GntR ligand-binding domain-like"/>
    <property type="match status" value="1"/>
</dbReference>
<dbReference type="AlphaFoldDB" id="A0A318LDH1"/>
<dbReference type="Pfam" id="PF07729">
    <property type="entry name" value="FCD"/>
    <property type="match status" value="1"/>
</dbReference>
<dbReference type="Gene3D" id="1.10.10.10">
    <property type="entry name" value="Winged helix-like DNA-binding domain superfamily/Winged helix DNA-binding domain"/>
    <property type="match status" value="1"/>
</dbReference>
<dbReference type="PANTHER" id="PTHR43537">
    <property type="entry name" value="TRANSCRIPTIONAL REGULATOR, GNTR FAMILY"/>
    <property type="match status" value="1"/>
</dbReference>
<reference evidence="5 6" key="1">
    <citation type="submission" date="2016-07" db="EMBL/GenBank/DDBJ databases">
        <title>Draft genome sequence of Prauserella sp. YIM 121212, isolated from alkaline soil.</title>
        <authorList>
            <person name="Ruckert C."/>
            <person name="Albersmeier A."/>
            <person name="Jiang C.-L."/>
            <person name="Jiang Y."/>
            <person name="Kalinowski J."/>
            <person name="Schneider O."/>
            <person name="Winkler A."/>
            <person name="Zotchev S.B."/>
        </authorList>
    </citation>
    <scope>NUCLEOTIDE SEQUENCE [LARGE SCALE GENOMIC DNA]</scope>
    <source>
        <strain evidence="5 6">YIM 121212</strain>
    </source>
</reference>
<evidence type="ECO:0000256" key="2">
    <source>
        <dbReference type="ARBA" id="ARBA00023125"/>
    </source>
</evidence>
<dbReference type="PANTHER" id="PTHR43537:SF45">
    <property type="entry name" value="GNTR FAMILY REGULATORY PROTEIN"/>
    <property type="match status" value="1"/>
</dbReference>
<dbReference type="InterPro" id="IPR011711">
    <property type="entry name" value="GntR_C"/>
</dbReference>
<keyword evidence="2" id="KW-0238">DNA-binding</keyword>
<accession>A0A318LDH1</accession>
<evidence type="ECO:0000256" key="3">
    <source>
        <dbReference type="ARBA" id="ARBA00023163"/>
    </source>
</evidence>
<evidence type="ECO:0000256" key="1">
    <source>
        <dbReference type="ARBA" id="ARBA00023015"/>
    </source>
</evidence>
<dbReference type="InterPro" id="IPR036390">
    <property type="entry name" value="WH_DNA-bd_sf"/>
</dbReference>
<comment type="caution">
    <text evidence="5">The sequence shown here is derived from an EMBL/GenBank/DDBJ whole genome shotgun (WGS) entry which is preliminary data.</text>
</comment>
<dbReference type="PRINTS" id="PR00033">
    <property type="entry name" value="HTHASNC"/>
</dbReference>
<dbReference type="PRINTS" id="PR00035">
    <property type="entry name" value="HTHGNTR"/>
</dbReference>
<dbReference type="Pfam" id="PF00392">
    <property type="entry name" value="GntR"/>
    <property type="match status" value="1"/>
</dbReference>
<feature type="domain" description="HTH gntR-type" evidence="4">
    <location>
        <begin position="5"/>
        <end position="69"/>
    </location>
</feature>
<dbReference type="GO" id="GO:0003700">
    <property type="term" value="F:DNA-binding transcription factor activity"/>
    <property type="evidence" value="ECO:0007669"/>
    <property type="project" value="InterPro"/>
</dbReference>
<organism evidence="5 6">
    <name type="scientific">Prauserella flavalba</name>
    <dbReference type="NCBI Taxonomy" id="1477506"/>
    <lineage>
        <taxon>Bacteria</taxon>
        <taxon>Bacillati</taxon>
        <taxon>Actinomycetota</taxon>
        <taxon>Actinomycetes</taxon>
        <taxon>Pseudonocardiales</taxon>
        <taxon>Pseudonocardiaceae</taxon>
        <taxon>Prauserella</taxon>
    </lineage>
</organism>